<accession>A0AA96ERD6</accession>
<evidence type="ECO:0000313" key="2">
    <source>
        <dbReference type="EMBL" id="WNL49737.1"/>
    </source>
</evidence>
<dbReference type="EMBL" id="OR343188">
    <property type="protein sequence ID" value="WNL49737.1"/>
    <property type="molecule type" value="Genomic_DNA"/>
</dbReference>
<feature type="region of interest" description="Disordered" evidence="1">
    <location>
        <begin position="8"/>
        <end position="31"/>
    </location>
</feature>
<gene>
    <name evidence="2" type="ORF">MarFTMF_221</name>
</gene>
<name>A0AA96ERD6_9VIRU</name>
<organism evidence="2">
    <name type="scientific">Marseillevirus sp</name>
    <dbReference type="NCBI Taxonomy" id="2809551"/>
    <lineage>
        <taxon>Viruses</taxon>
        <taxon>Varidnaviria</taxon>
        <taxon>Bamfordvirae</taxon>
        <taxon>Nucleocytoviricota</taxon>
        <taxon>Megaviricetes</taxon>
        <taxon>Pimascovirales</taxon>
        <taxon>Pimascovirales incertae sedis</taxon>
        <taxon>Marseilleviridae</taxon>
        <taxon>Marseillevirus</taxon>
    </lineage>
</organism>
<reference evidence="2" key="1">
    <citation type="submission" date="2023-07" db="EMBL/GenBank/DDBJ databases">
        <authorList>
            <person name="Xia Y."/>
        </authorList>
    </citation>
    <scope>NUCLEOTIDE SEQUENCE</scope>
    <source>
        <strain evidence="2">F</strain>
    </source>
</reference>
<evidence type="ECO:0000256" key="1">
    <source>
        <dbReference type="SAM" id="MobiDB-lite"/>
    </source>
</evidence>
<proteinExistence type="predicted"/>
<protein>
    <submittedName>
        <fullName evidence="2">Uncharacterized protein</fullName>
    </submittedName>
</protein>
<sequence>MLESLGLLSDSRVGGRGNRNTGVSHASRGVDSGGSRNVLVRHVGELGIIGRTLGVRGKGVQRVRVRVVASLLGNGLLPVPRHHKAVIVGTVADAGSRLVHKLGSLKRVKTGIGRLGGVVGPLSRSGAIPDGVEVTNNGMRHADVDGDKSVELRKIDGRLVDLLHLLDDHVTGILTHLDALVVVHNGIVTPGLDVGDGGSVRAVNESESGVIRNLNNIVDGGRVGTNTHVQDEKVLPPAEAVVNLDVVEGESGHGKSETGIFSVEKRDRKIEEFTSAKGVASRHRINHGGNISNHVPVTDTLRSVDVELRIKVEPIAVKLVDDKVIESDIHLLDKIVHEVPGPTDSGISVDGATSVGWADSNQRKTDAQPSVENVIAGAIHRSGKL</sequence>